<protein>
    <recommendedName>
        <fullName evidence="2">Type II secretion system protein H</fullName>
    </recommendedName>
    <alternativeName>
        <fullName evidence="10">General secretion pathway protein H</fullName>
    </alternativeName>
</protein>
<dbReference type="InterPro" id="IPR022346">
    <property type="entry name" value="T2SS_GspH"/>
</dbReference>
<dbReference type="PROSITE" id="PS00409">
    <property type="entry name" value="PROKAR_NTER_METHYL"/>
    <property type="match status" value="1"/>
</dbReference>
<feature type="domain" description="General secretion pathway GspH" evidence="12">
    <location>
        <begin position="50"/>
        <end position="151"/>
    </location>
</feature>
<feature type="transmembrane region" description="Helical" evidence="11">
    <location>
        <begin position="21"/>
        <end position="40"/>
    </location>
</feature>
<evidence type="ECO:0000256" key="6">
    <source>
        <dbReference type="ARBA" id="ARBA00022692"/>
    </source>
</evidence>
<proteinExistence type="inferred from homology"/>
<evidence type="ECO:0000256" key="2">
    <source>
        <dbReference type="ARBA" id="ARBA00021549"/>
    </source>
</evidence>
<dbReference type="InterPro" id="IPR049875">
    <property type="entry name" value="TypeII_GspH"/>
</dbReference>
<keyword evidence="5" id="KW-0997">Cell inner membrane</keyword>
<comment type="similarity">
    <text evidence="9">Belongs to the GSP H family.</text>
</comment>
<gene>
    <name evidence="13" type="ORF">HNQ70_003860</name>
</gene>
<evidence type="ECO:0000259" key="12">
    <source>
        <dbReference type="Pfam" id="PF12019"/>
    </source>
</evidence>
<dbReference type="AlphaFoldDB" id="A0A7W8HKU5"/>
<dbReference type="GO" id="GO:0005886">
    <property type="term" value="C:plasma membrane"/>
    <property type="evidence" value="ECO:0007669"/>
    <property type="project" value="UniProtKB-SubCell"/>
</dbReference>
<name>A0A7W8HKU5_9BURK</name>
<keyword evidence="4" id="KW-0488">Methylation</keyword>
<comment type="subcellular location">
    <subcellularLocation>
        <location evidence="1">Cell inner membrane</location>
        <topology evidence="1">Single-pass membrane protein</topology>
    </subcellularLocation>
</comment>
<dbReference type="Gene3D" id="3.55.40.10">
    <property type="entry name" value="minor pseudopilin epsh domain"/>
    <property type="match status" value="1"/>
</dbReference>
<evidence type="ECO:0000256" key="9">
    <source>
        <dbReference type="ARBA" id="ARBA00025772"/>
    </source>
</evidence>
<evidence type="ECO:0000256" key="5">
    <source>
        <dbReference type="ARBA" id="ARBA00022519"/>
    </source>
</evidence>
<evidence type="ECO:0000313" key="13">
    <source>
        <dbReference type="EMBL" id="MBB5273828.1"/>
    </source>
</evidence>
<dbReference type="GO" id="GO:0015628">
    <property type="term" value="P:protein secretion by the type II secretion system"/>
    <property type="evidence" value="ECO:0007669"/>
    <property type="project" value="InterPro"/>
</dbReference>
<keyword evidence="6 11" id="KW-0812">Transmembrane</keyword>
<dbReference type="Pfam" id="PF07963">
    <property type="entry name" value="N_methyl"/>
    <property type="match status" value="1"/>
</dbReference>
<dbReference type="InterPro" id="IPR045584">
    <property type="entry name" value="Pilin-like"/>
</dbReference>
<evidence type="ECO:0000256" key="11">
    <source>
        <dbReference type="SAM" id="Phobius"/>
    </source>
</evidence>
<comment type="caution">
    <text evidence="13">The sequence shown here is derived from an EMBL/GenBank/DDBJ whole genome shotgun (WGS) entry which is preliminary data.</text>
</comment>
<dbReference type="InterPro" id="IPR012902">
    <property type="entry name" value="N_methyl_site"/>
</dbReference>
<dbReference type="Pfam" id="PF12019">
    <property type="entry name" value="GspH"/>
    <property type="match status" value="1"/>
</dbReference>
<reference evidence="13 14" key="1">
    <citation type="submission" date="2020-08" db="EMBL/GenBank/DDBJ databases">
        <title>Genomic Encyclopedia of Type Strains, Phase IV (KMG-IV): sequencing the most valuable type-strain genomes for metagenomic binning, comparative biology and taxonomic classification.</title>
        <authorList>
            <person name="Goeker M."/>
        </authorList>
    </citation>
    <scope>NUCLEOTIDE SEQUENCE [LARGE SCALE GENOMIC DNA]</scope>
    <source>
        <strain evidence="13 14">DSM 29781</strain>
    </source>
</reference>
<dbReference type="Proteomes" id="UP000532440">
    <property type="component" value="Unassembled WGS sequence"/>
</dbReference>
<dbReference type="NCBIfam" id="TIGR01708">
    <property type="entry name" value="typeII_sec_gspH"/>
    <property type="match status" value="1"/>
</dbReference>
<keyword evidence="7 11" id="KW-1133">Transmembrane helix</keyword>
<dbReference type="NCBIfam" id="TIGR02532">
    <property type="entry name" value="IV_pilin_GFxxxE"/>
    <property type="match status" value="1"/>
</dbReference>
<organism evidence="13 14">
    <name type="scientific">Quisquiliibacterium transsilvanicum</name>
    <dbReference type="NCBI Taxonomy" id="1549638"/>
    <lineage>
        <taxon>Bacteria</taxon>
        <taxon>Pseudomonadati</taxon>
        <taxon>Pseudomonadota</taxon>
        <taxon>Betaproteobacteria</taxon>
        <taxon>Burkholderiales</taxon>
        <taxon>Burkholderiaceae</taxon>
        <taxon>Quisquiliibacterium</taxon>
    </lineage>
</organism>
<keyword evidence="14" id="KW-1185">Reference proteome</keyword>
<evidence type="ECO:0000313" key="14">
    <source>
        <dbReference type="Proteomes" id="UP000532440"/>
    </source>
</evidence>
<dbReference type="EMBL" id="JACHGB010000009">
    <property type="protein sequence ID" value="MBB5273828.1"/>
    <property type="molecule type" value="Genomic_DNA"/>
</dbReference>
<evidence type="ECO:0000256" key="3">
    <source>
        <dbReference type="ARBA" id="ARBA00022475"/>
    </source>
</evidence>
<evidence type="ECO:0000256" key="10">
    <source>
        <dbReference type="ARBA" id="ARBA00030775"/>
    </source>
</evidence>
<keyword evidence="8 11" id="KW-0472">Membrane</keyword>
<dbReference type="GO" id="GO:0015627">
    <property type="term" value="C:type II protein secretion system complex"/>
    <property type="evidence" value="ECO:0007669"/>
    <property type="project" value="InterPro"/>
</dbReference>
<evidence type="ECO:0000256" key="7">
    <source>
        <dbReference type="ARBA" id="ARBA00022989"/>
    </source>
</evidence>
<dbReference type="SUPFAM" id="SSF54523">
    <property type="entry name" value="Pili subunits"/>
    <property type="match status" value="1"/>
</dbReference>
<evidence type="ECO:0000256" key="1">
    <source>
        <dbReference type="ARBA" id="ARBA00004377"/>
    </source>
</evidence>
<evidence type="ECO:0000256" key="8">
    <source>
        <dbReference type="ARBA" id="ARBA00023136"/>
    </source>
</evidence>
<keyword evidence="3" id="KW-1003">Cell membrane</keyword>
<sequence>MEPLSLRRPRPRQRGFTLIELLVALVIAGIALSMVAINGLPGAQRGLRFEAERLAQLLSLAREEAQVRGQPLRLQADESGYRFLVLRERRWQPLADDTDLRARAWDQPTSLSVQRPDGRAEVEFGRDSVDVPFTLRLARDDASVLISANGLGYFEVRP</sequence>
<dbReference type="RefSeq" id="WP_343060838.1">
    <property type="nucleotide sequence ID" value="NZ_BAABEW010000005.1"/>
</dbReference>
<accession>A0A7W8HKU5</accession>
<evidence type="ECO:0000256" key="4">
    <source>
        <dbReference type="ARBA" id="ARBA00022481"/>
    </source>
</evidence>